<evidence type="ECO:0000313" key="6">
    <source>
        <dbReference type="EMBL" id="BAU84763.1"/>
    </source>
</evidence>
<dbReference type="EMBL" id="FJ652572">
    <property type="protein sequence ID" value="ACN52300.1"/>
    <property type="molecule type" value="Genomic_DNA"/>
</dbReference>
<evidence type="ECO:0000256" key="2">
    <source>
        <dbReference type="SAM" id="MobiDB-lite"/>
    </source>
</evidence>
<accession>C0JRZ6</accession>
<dbReference type="EMBL" id="FJ436358">
    <property type="protein sequence ID" value="ACN80679.1"/>
    <property type="molecule type" value="Genomic_DNA"/>
</dbReference>
<dbReference type="EMBL" id="AP017424">
    <property type="protein sequence ID" value="BAU84763.1"/>
    <property type="molecule type" value="Genomic_DNA"/>
</dbReference>
<protein>
    <submittedName>
        <fullName evidence="4">TsrJ</fullName>
    </submittedName>
    <submittedName>
        <fullName evidence="5">TsrQ</fullName>
    </submittedName>
</protein>
<dbReference type="GO" id="GO:0031956">
    <property type="term" value="F:medium-chain fatty acid-CoA ligase activity"/>
    <property type="evidence" value="ECO:0007669"/>
    <property type="project" value="TreeGrafter"/>
</dbReference>
<name>C0JRZ6_STRLU</name>
<dbReference type="PANTHER" id="PTHR43201:SF8">
    <property type="entry name" value="ACYL-COA SYNTHETASE FAMILY MEMBER 3"/>
    <property type="match status" value="1"/>
</dbReference>
<dbReference type="Gene3D" id="3.30.300.30">
    <property type="match status" value="1"/>
</dbReference>
<reference evidence="6 7" key="3">
    <citation type="journal article" date="2016" name="Genome Announc.">
        <title>Complete Genome Sequence of Thiostrepton-Producing Streptomyces laurentii ATCC 31255.</title>
        <authorList>
            <person name="Doi K."/>
            <person name="Fujino Y."/>
            <person name="Nagayoshi Y."/>
            <person name="Ohshima T."/>
            <person name="Ogata S."/>
        </authorList>
    </citation>
    <scope>NUCLEOTIDE SEQUENCE [LARGE SCALE GENOMIC DNA]</scope>
    <source>
        <strain evidence="6 7">ATCC 31255</strain>
    </source>
</reference>
<dbReference type="PANTHER" id="PTHR43201">
    <property type="entry name" value="ACYL-COA SYNTHETASE"/>
    <property type="match status" value="1"/>
</dbReference>
<evidence type="ECO:0000259" key="3">
    <source>
        <dbReference type="Pfam" id="PF00501"/>
    </source>
</evidence>
<feature type="domain" description="AMP-dependent synthetase/ligase" evidence="3">
    <location>
        <begin position="104"/>
        <end position="306"/>
    </location>
</feature>
<evidence type="ECO:0000313" key="5">
    <source>
        <dbReference type="EMBL" id="ACN80679.1"/>
    </source>
</evidence>
<reference evidence="5" key="1">
    <citation type="journal article" date="2009" name="Chem. Biol.">
        <title>Thiopeptide biosynthesis featuring ribosomally synthesized precursor peptides and conserved posttranslational modifications.</title>
        <authorList>
            <person name="Liao R."/>
            <person name="Duan L."/>
            <person name="Lei C."/>
            <person name="Pan H."/>
            <person name="Ding Y."/>
            <person name="Zhang Q."/>
            <person name="Chen D."/>
            <person name="Shen B."/>
            <person name="Yu Y."/>
            <person name="Liu W."/>
        </authorList>
    </citation>
    <scope>NUCLEOTIDE SEQUENCE</scope>
    <source>
        <strain evidence="5">ATCC 31255</strain>
    </source>
</reference>
<proteinExistence type="inferred from homology"/>
<dbReference type="Proteomes" id="UP000217676">
    <property type="component" value="Chromosome"/>
</dbReference>
<dbReference type="InterPro" id="IPR045851">
    <property type="entry name" value="AMP-bd_C_sf"/>
</dbReference>
<dbReference type="Pfam" id="PF00501">
    <property type="entry name" value="AMP-binding"/>
    <property type="match status" value="1"/>
</dbReference>
<reference evidence="4" key="2">
    <citation type="journal article" date="2009" name="J. Am. Chem. Soc.">
        <title>Thiostrepton biosynthesis: prototype for a new family of bacteriocins.</title>
        <authorList>
            <person name="Kelly W.L."/>
            <person name="Pan L."/>
            <person name="Li C."/>
        </authorList>
    </citation>
    <scope>NUCLEOTIDE SEQUENCE</scope>
    <source>
        <strain evidence="4">ATCC 31255</strain>
    </source>
</reference>
<evidence type="ECO:0000313" key="4">
    <source>
        <dbReference type="EMBL" id="ACN52300.1"/>
    </source>
</evidence>
<dbReference type="InterPro" id="IPR000873">
    <property type="entry name" value="AMP-dep_synth/lig_dom"/>
</dbReference>
<evidence type="ECO:0000313" key="7">
    <source>
        <dbReference type="Proteomes" id="UP000217676"/>
    </source>
</evidence>
<feature type="region of interest" description="Disordered" evidence="2">
    <location>
        <begin position="91"/>
        <end position="120"/>
    </location>
</feature>
<dbReference type="SMR" id="C0JRZ6"/>
<gene>
    <name evidence="5" type="primary">tsrQ</name>
    <name evidence="6" type="ORF">SLA_3861</name>
</gene>
<dbReference type="AlphaFoldDB" id="C0JRZ6"/>
<dbReference type="SUPFAM" id="SSF56801">
    <property type="entry name" value="Acetyl-CoA synthetase-like"/>
    <property type="match status" value="1"/>
</dbReference>
<evidence type="ECO:0000256" key="1">
    <source>
        <dbReference type="ARBA" id="ARBA00006432"/>
    </source>
</evidence>
<comment type="similarity">
    <text evidence="1">Belongs to the ATP-dependent AMP-binding enzyme family.</text>
</comment>
<dbReference type="GO" id="GO:0006631">
    <property type="term" value="P:fatty acid metabolic process"/>
    <property type="evidence" value="ECO:0007669"/>
    <property type="project" value="TreeGrafter"/>
</dbReference>
<dbReference type="Gene3D" id="3.40.50.12780">
    <property type="entry name" value="N-terminal domain of ligase-like"/>
    <property type="match status" value="1"/>
</dbReference>
<organism evidence="5">
    <name type="scientific">Streptomyces laurentii</name>
    <dbReference type="NCBI Taxonomy" id="39478"/>
    <lineage>
        <taxon>Bacteria</taxon>
        <taxon>Bacillati</taxon>
        <taxon>Actinomycetota</taxon>
        <taxon>Actinomycetes</taxon>
        <taxon>Kitasatosporales</taxon>
        <taxon>Streptomycetaceae</taxon>
        <taxon>Streptomyces</taxon>
    </lineage>
</organism>
<dbReference type="KEGG" id="slau:SLA_3861"/>
<keyword evidence="7" id="KW-1185">Reference proteome</keyword>
<dbReference type="RefSeq" id="WP_359876372.1">
    <property type="nucleotide sequence ID" value="NZ_JBEYHT010000018.1"/>
</dbReference>
<sequence length="437" mass="45043">MGGLGAWLKQAEPVLRRSRAGVVTERGRHPWPSLLARAERLAAGLPDAPYGWVVPADGGERSIVGLLALGLLGPAPRWVLGDPAAWAADGHKPLGDGELTAAGPQAAPPPEVAGPTYATASSGTTGQPKLLFGRPHAIPSAVRLYADGMPEYAAAEVFATCSAIDFAAAFYMVAAPAMTLGRDLVLFRPGSWATAVPELAGRPGVCLAPPALAALGARTAAGRHDFRGTSFVPAGGGLTPERAGRIRAGFPGCDFLTMLGSTETGLVTVGRTVRADGHVGAPLPGKPVWLEDVGPDGVGTLWTRGPDTRFAVTGGRLTTGPDGAVTTGDLAHRADGGGGFVLDGRADDLVKVDGVSVYPREITAAVRALPGVRDASVSVDRSRTGDRLTVIVMGTDAVTEDRVRDACARLPVPVTPHRVLCRPADETAYDARGKVLR</sequence>
<dbReference type="InterPro" id="IPR042099">
    <property type="entry name" value="ANL_N_sf"/>
</dbReference>